<sequence length="548" mass="58217">MPIRRRPAPGAASVPGQQTQPQGFAPQTYATANISTNAPPLAPAHSSPATTNDRIGPLTPATTVSTPSTIASPAWQAPRINNTGGLPLQTCNCCKQGIPPNVAVYACLVCNTAHILTIFCASCMTNSPTNSHEHEKSYFAADSDQLMQVTDAAIPAHLWTVRKNFTGRIWYMHTPTRLKTHIKPTVIPQAASGLLPGWEEGKAPDGRPFFFNRGTGASVWEKPVKPITPLPTGWKEVRTPESVPLYFNEGLGLSTWEHPGVQSTHRAVSADNPAASMAVAKTKSSGVDMSSAGLMSATKAATKYTTQGFKTASKKMGKFGTKSNLKKMGLLVGGAALLVGGGELVGEIADLGDIGGDFGGDFGGGDFGDGGGESAGDSQAYEQPAYEQPACEQQAYEQPAYEQPAYEQPVEEQPAFEQQPVEVQPVFEPPVEEQAVTDQPVSDPPASDPPVQEQPVYEQPVLDQAAFEQSAAEQVEAQQAVAEEAIAEQQAAIVEQQAVIEQQAVMQQGVMEQALADQSIFQQQAAESSFAMVAGVPYYDSSNARDYI</sequence>
<dbReference type="AlphaFoldDB" id="A0A9P8VNS5"/>
<dbReference type="SMART" id="SM00456">
    <property type="entry name" value="WW"/>
    <property type="match status" value="3"/>
</dbReference>
<feature type="compositionally biased region" description="Low complexity" evidence="1">
    <location>
        <begin position="432"/>
        <end position="441"/>
    </location>
</feature>
<reference evidence="3 4" key="1">
    <citation type="journal article" date="2021" name="Nat. Commun.">
        <title>Genetic determinants of endophytism in the Arabidopsis root mycobiome.</title>
        <authorList>
            <person name="Mesny F."/>
            <person name="Miyauchi S."/>
            <person name="Thiergart T."/>
            <person name="Pickel B."/>
            <person name="Atanasova L."/>
            <person name="Karlsson M."/>
            <person name="Huettel B."/>
            <person name="Barry K.W."/>
            <person name="Haridas S."/>
            <person name="Chen C."/>
            <person name="Bauer D."/>
            <person name="Andreopoulos W."/>
            <person name="Pangilinan J."/>
            <person name="LaButti K."/>
            <person name="Riley R."/>
            <person name="Lipzen A."/>
            <person name="Clum A."/>
            <person name="Drula E."/>
            <person name="Henrissat B."/>
            <person name="Kohler A."/>
            <person name="Grigoriev I.V."/>
            <person name="Martin F.M."/>
            <person name="Hacquard S."/>
        </authorList>
    </citation>
    <scope>NUCLEOTIDE SEQUENCE [LARGE SCALE GENOMIC DNA]</scope>
    <source>
        <strain evidence="3 4">MPI-CAGE-CH-0241</strain>
    </source>
</reference>
<dbReference type="Pfam" id="PF00397">
    <property type="entry name" value="WW"/>
    <property type="match status" value="1"/>
</dbReference>
<keyword evidence="4" id="KW-1185">Reference proteome</keyword>
<dbReference type="CDD" id="cd00201">
    <property type="entry name" value="WW"/>
    <property type="match status" value="2"/>
</dbReference>
<feature type="compositionally biased region" description="Polar residues" evidence="1">
    <location>
        <begin position="28"/>
        <end position="37"/>
    </location>
</feature>
<accession>A0A9P8VNS5</accession>
<feature type="compositionally biased region" description="Polar residues" evidence="1">
    <location>
        <begin position="60"/>
        <end position="71"/>
    </location>
</feature>
<evidence type="ECO:0000256" key="1">
    <source>
        <dbReference type="SAM" id="MobiDB-lite"/>
    </source>
</evidence>
<dbReference type="OrthoDB" id="2020426at2759"/>
<dbReference type="PROSITE" id="PS01159">
    <property type="entry name" value="WW_DOMAIN_1"/>
    <property type="match status" value="1"/>
</dbReference>
<protein>
    <recommendedName>
        <fullName evidence="2">WW domain-containing protein</fullName>
    </recommendedName>
</protein>
<feature type="domain" description="WW" evidence="2">
    <location>
        <begin position="192"/>
        <end position="225"/>
    </location>
</feature>
<feature type="region of interest" description="Disordered" evidence="1">
    <location>
        <begin position="362"/>
        <end position="415"/>
    </location>
</feature>
<evidence type="ECO:0000313" key="4">
    <source>
        <dbReference type="Proteomes" id="UP000777438"/>
    </source>
</evidence>
<dbReference type="EMBL" id="JAGPYM010000206">
    <property type="protein sequence ID" value="KAH6865357.1"/>
    <property type="molecule type" value="Genomic_DNA"/>
</dbReference>
<gene>
    <name evidence="3" type="ORF">B0T10DRAFT_579378</name>
</gene>
<dbReference type="InterPro" id="IPR001202">
    <property type="entry name" value="WW_dom"/>
</dbReference>
<name>A0A9P8VNS5_9HYPO</name>
<feature type="region of interest" description="Disordered" evidence="1">
    <location>
        <begin position="432"/>
        <end position="454"/>
    </location>
</feature>
<dbReference type="PANTHER" id="PTHR34008:SF2">
    <property type="entry name" value="REPETITIVE PROLINE-RICH CELL WALL PROTEIN 1"/>
    <property type="match status" value="1"/>
</dbReference>
<feature type="domain" description="WW" evidence="2">
    <location>
        <begin position="228"/>
        <end position="261"/>
    </location>
</feature>
<feature type="compositionally biased region" description="Gly residues" evidence="1">
    <location>
        <begin position="362"/>
        <end position="374"/>
    </location>
</feature>
<dbReference type="Gene3D" id="2.20.70.10">
    <property type="match status" value="2"/>
</dbReference>
<dbReference type="Proteomes" id="UP000777438">
    <property type="component" value="Unassembled WGS sequence"/>
</dbReference>
<feature type="region of interest" description="Disordered" evidence="1">
    <location>
        <begin position="1"/>
        <end position="76"/>
    </location>
</feature>
<proteinExistence type="predicted"/>
<comment type="caution">
    <text evidence="3">The sequence shown here is derived from an EMBL/GenBank/DDBJ whole genome shotgun (WGS) entry which is preliminary data.</text>
</comment>
<dbReference type="SUPFAM" id="SSF51045">
    <property type="entry name" value="WW domain"/>
    <property type="match status" value="2"/>
</dbReference>
<organism evidence="3 4">
    <name type="scientific">Thelonectria olida</name>
    <dbReference type="NCBI Taxonomy" id="1576542"/>
    <lineage>
        <taxon>Eukaryota</taxon>
        <taxon>Fungi</taxon>
        <taxon>Dikarya</taxon>
        <taxon>Ascomycota</taxon>
        <taxon>Pezizomycotina</taxon>
        <taxon>Sordariomycetes</taxon>
        <taxon>Hypocreomycetidae</taxon>
        <taxon>Hypocreales</taxon>
        <taxon>Nectriaceae</taxon>
        <taxon>Thelonectria</taxon>
    </lineage>
</organism>
<feature type="compositionally biased region" description="Low complexity" evidence="1">
    <location>
        <begin position="382"/>
        <end position="415"/>
    </location>
</feature>
<evidence type="ECO:0000259" key="2">
    <source>
        <dbReference type="PROSITE" id="PS50020"/>
    </source>
</evidence>
<dbReference type="PANTHER" id="PTHR34008">
    <property type="entry name" value="REPETITIVE PROLINE-RICH CELL WALL PROTEIN 1"/>
    <property type="match status" value="1"/>
</dbReference>
<dbReference type="InterPro" id="IPR036020">
    <property type="entry name" value="WW_dom_sf"/>
</dbReference>
<evidence type="ECO:0000313" key="3">
    <source>
        <dbReference type="EMBL" id="KAH6865357.1"/>
    </source>
</evidence>
<dbReference type="PROSITE" id="PS50020">
    <property type="entry name" value="WW_DOMAIN_2"/>
    <property type="match status" value="2"/>
</dbReference>